<reference evidence="1 2" key="1">
    <citation type="submission" date="2019-03" db="EMBL/GenBank/DDBJ databases">
        <title>Single cell metagenomics reveals metabolic interactions within the superorganism composed of flagellate Streblomastix strix and complex community of Bacteroidetes bacteria on its surface.</title>
        <authorList>
            <person name="Treitli S.C."/>
            <person name="Kolisko M."/>
            <person name="Husnik F."/>
            <person name="Keeling P."/>
            <person name="Hampl V."/>
        </authorList>
    </citation>
    <scope>NUCLEOTIDE SEQUENCE [LARGE SCALE GENOMIC DNA]</scope>
    <source>
        <strain evidence="1">ST1C</strain>
    </source>
</reference>
<dbReference type="EMBL" id="SNRW01016101">
    <property type="protein sequence ID" value="KAA6369715.1"/>
    <property type="molecule type" value="Genomic_DNA"/>
</dbReference>
<proteinExistence type="predicted"/>
<protein>
    <submittedName>
        <fullName evidence="1">Uncharacterized protein</fullName>
    </submittedName>
</protein>
<sequence length="220" mass="23613">MGYYLLSADIQNLPNSSDENFAFSAESGTVWIYDTNWYNSGWVVPDQVSPASDAVPLVDNAVGAAGISNEYSRGDHQYPLYVSSVFPSRETAEGEAGTATTYTIPVHTHHVNLSNDVPLKDSGTGTVGTSNINASATHQHPLNVDPSAANVPLVNATAAANGSSDYYCRNYHVHPQQLTYEGNMTATKFIKTGGTDNDFLLGDGITKKVVLASKFYQVIE</sequence>
<dbReference type="Proteomes" id="UP000324800">
    <property type="component" value="Unassembled WGS sequence"/>
</dbReference>
<evidence type="ECO:0000313" key="2">
    <source>
        <dbReference type="Proteomes" id="UP000324800"/>
    </source>
</evidence>
<dbReference type="AlphaFoldDB" id="A0A5J4UJD4"/>
<comment type="caution">
    <text evidence="1">The sequence shown here is derived from an EMBL/GenBank/DDBJ whole genome shotgun (WGS) entry which is preliminary data.</text>
</comment>
<name>A0A5J4UJD4_9EUKA</name>
<gene>
    <name evidence="1" type="ORF">EZS28_034759</name>
</gene>
<organism evidence="1 2">
    <name type="scientific">Streblomastix strix</name>
    <dbReference type="NCBI Taxonomy" id="222440"/>
    <lineage>
        <taxon>Eukaryota</taxon>
        <taxon>Metamonada</taxon>
        <taxon>Preaxostyla</taxon>
        <taxon>Oxymonadida</taxon>
        <taxon>Streblomastigidae</taxon>
        <taxon>Streblomastix</taxon>
    </lineage>
</organism>
<evidence type="ECO:0000313" key="1">
    <source>
        <dbReference type="EMBL" id="KAA6369715.1"/>
    </source>
</evidence>
<accession>A0A5J4UJD4</accession>